<feature type="compositionally biased region" description="Low complexity" evidence="1">
    <location>
        <begin position="81"/>
        <end position="91"/>
    </location>
</feature>
<dbReference type="Proteomes" id="UP001642360">
    <property type="component" value="Unassembled WGS sequence"/>
</dbReference>
<evidence type="ECO:0000256" key="1">
    <source>
        <dbReference type="SAM" id="MobiDB-lite"/>
    </source>
</evidence>
<evidence type="ECO:0000313" key="2">
    <source>
        <dbReference type="EMBL" id="CAK9142538.1"/>
    </source>
</evidence>
<keyword evidence="3" id="KW-1185">Reference proteome</keyword>
<dbReference type="AlphaFoldDB" id="A0ABC8RCQ5"/>
<protein>
    <submittedName>
        <fullName evidence="2">Uncharacterized protein</fullName>
    </submittedName>
</protein>
<evidence type="ECO:0000313" key="3">
    <source>
        <dbReference type="Proteomes" id="UP001642360"/>
    </source>
</evidence>
<dbReference type="EMBL" id="CAUOFW020001235">
    <property type="protein sequence ID" value="CAK9142538.1"/>
    <property type="molecule type" value="Genomic_DNA"/>
</dbReference>
<reference evidence="2 3" key="1">
    <citation type="submission" date="2024-02" db="EMBL/GenBank/DDBJ databases">
        <authorList>
            <person name="Vignale AGUSTIN F."/>
            <person name="Sosa J E."/>
            <person name="Modenutti C."/>
        </authorList>
    </citation>
    <scope>NUCLEOTIDE SEQUENCE [LARGE SCALE GENOMIC DNA]</scope>
</reference>
<accession>A0ABC8RCQ5</accession>
<name>A0ABC8RCQ5_9AQUA</name>
<gene>
    <name evidence="2" type="ORF">ILEXP_LOCUS10219</name>
</gene>
<comment type="caution">
    <text evidence="2">The sequence shown here is derived from an EMBL/GenBank/DDBJ whole genome shotgun (WGS) entry which is preliminary data.</text>
</comment>
<feature type="region of interest" description="Disordered" evidence="1">
    <location>
        <begin position="65"/>
        <end position="99"/>
    </location>
</feature>
<sequence>MDADEIEEMRDGGKRKMTKEGSMHGSTRENRAMKRRGKGPGDLLMTLVPGGAFISARGMGVLGVGGDAVVSNASGSRGDAKGASGDAYGASGDDEDTSG</sequence>
<organism evidence="2 3">
    <name type="scientific">Ilex paraguariensis</name>
    <name type="common">yerba mate</name>
    <dbReference type="NCBI Taxonomy" id="185542"/>
    <lineage>
        <taxon>Eukaryota</taxon>
        <taxon>Viridiplantae</taxon>
        <taxon>Streptophyta</taxon>
        <taxon>Embryophyta</taxon>
        <taxon>Tracheophyta</taxon>
        <taxon>Spermatophyta</taxon>
        <taxon>Magnoliopsida</taxon>
        <taxon>eudicotyledons</taxon>
        <taxon>Gunneridae</taxon>
        <taxon>Pentapetalae</taxon>
        <taxon>asterids</taxon>
        <taxon>campanulids</taxon>
        <taxon>Aquifoliales</taxon>
        <taxon>Aquifoliaceae</taxon>
        <taxon>Ilex</taxon>
    </lineage>
</organism>
<feature type="region of interest" description="Disordered" evidence="1">
    <location>
        <begin position="1"/>
        <end position="42"/>
    </location>
</feature>
<proteinExistence type="predicted"/>
<feature type="compositionally biased region" description="Basic and acidic residues" evidence="1">
    <location>
        <begin position="9"/>
        <end position="32"/>
    </location>
</feature>